<name>A0A2N5V2E8_9BASI</name>
<feature type="region of interest" description="Disordered" evidence="1">
    <location>
        <begin position="458"/>
        <end position="514"/>
    </location>
</feature>
<feature type="compositionally biased region" description="Polar residues" evidence="1">
    <location>
        <begin position="1119"/>
        <end position="1149"/>
    </location>
</feature>
<feature type="compositionally biased region" description="Polar residues" evidence="1">
    <location>
        <begin position="595"/>
        <end position="604"/>
    </location>
</feature>
<feature type="region of interest" description="Disordered" evidence="1">
    <location>
        <begin position="532"/>
        <end position="553"/>
    </location>
</feature>
<sequence length="1786" mass="189886">MDLDLFKFRTIHLETSENMKILSLQGLVALPGFIWCPVWDLSSIHFVSIQPQVTSRYQPTQLGGGPVLCNRVTETTGATKHVTEAGLVKPVAVPFGSVVDWDSWVMGGTGFVTARDRLEFSFSMTYSSNRPHICLRRAPSTANLILLSTRASSPSGWPASTTAHFTVTSVPNIHHLHSIIKARILSLPVAMSSQTFDPRLNCEQGRSVGFLYENDRDIRIPSSSNKEQLIALVVQQLQAARLRRVPATGRGMRHRSNPRTIHQQLQALPPRLVAGQSPATCMLWPLCRAAHRTGLLPRVGLRREMFPTITSVPGNVPAVAPVPDRPSHRSTTAAGTPARDVPDNNGTVSTTRVRSVPGNVPVVAPVPVRQSRRSTAAAGAPARDVTNTSGPIEPPVSVPSEEMPAVSHLPEGGSITRAPSPTFAEVVQGRKKLPGGFATMSVNTSKVKEAPLASVNTPAKVTHVKGKESKKLAAPQTGSSKSDSDVEVDHAVVGPAPSTSEVRLDAKGKKTKSLKPGACKNLSAEVVQLASTSAQGAKGKKKSQRAVTPMSDDQESSVMNFVCKTVHFKEGNAQGKEGCMISCTPAQAVRNVNKVISTGSSIPPTQKLKGKRRATEDSSDEEIKNIAAKPLREFLNIKPPHFAKPGPSTHAAQQSKGKRQATDDSSDEEIKKIAARPLEEPLNITPPHSAEPGPSIYPTPRLKTRRQPPAAEASNDFAAMPLGGFPNIAPLHFAKPELSNVKRRATNINNGPVDPPRGGTLDPPRNGAVDPPRNGAVDPSRNGAAPPTRNGAAPPPRGGAADHPPRNGAAPPPRNGAIDPPRNGPRTISFTIHPSITCFSTDLSMAITRMNVGRTFTPFHPVDPNFQPTISRIQVGNEWRYIQHGQYGRVGVADIPTSPEWAVKARSPYYWDPKHDTRHPVVQADLLDSSSIQIPGLPEPLAADPHPNSLVPNLLLDYNEALTQWSLIDGSEASTECNLPNPLAPTELSCNPIATNPEREVPGAFPSDSPNSSNMELDYPPAAKPSLESATATKDPFAEFVQEALTKLRQLPKSIKPTFLDHPSEPGHSSLPCFKPRAAENRFLSSSSHSVPHSPHLTMPAPIVTNQSPPSDRERDPYGTTSGQPSSAEFPSNSHQAPSTQLQVPQSPAVSDYYDLADPSSDEESEPAALDQEAGSTSATHEAQLTMSAEHIVTFSYDAEPTTPTDAAGLMVTPGNEANSTPELEPAIPVQEAGPTSPTHEAQLTMSAEHIVTFSYDAEPTTPTDAAGLMVTPGNEANSTPELEPAVPVQEAGPTSPTHEAQLTMSVEHVVTFSDEAEPAIPTNGDELMVTPGDEANSTPELEPAIPVQEAGPTSPTHEAQLTMSAEHIVTFSYDAEPTTPTDVAGLMVTPGNEANSTPELEPAVPVQEAGPTSPTHEAQLTMSVEHVVTFSDEAEPTTPTDVAGLMVTPGNEANSTPELEPAVPVQEAGPTSPTHEAQLTMSVEHVVTFSDEAEPTTPTDVAGLMVTPGNEANSTPELEPAVPVQEAGPTSPTHEAQLTMSVEHVVTFSDEAEPAIPTNGDELMVTPGDEANSTRELEPAVPVQEAGPTSPTHEAQLTMSVEHVVTFSDEAEPTTPTDVAGLMVTPGNEANSTPELEPAVPVQEAGPTSPTHEAQLTMSVEHVVTFSDEAEPTTPTDGDEFMVTPGNEANSIPDLKPTVPELAVPVQEVRSTSAIHDAFEAELTVPPSKEVKSAVPHATGDNDFDLPKALPRLELIPNDDDPSIFFNPAIDLSLQDALQDALAEN</sequence>
<feature type="region of interest" description="Disordered" evidence="1">
    <location>
        <begin position="317"/>
        <end position="353"/>
    </location>
</feature>
<feature type="region of interest" description="Disordered" evidence="1">
    <location>
        <begin position="746"/>
        <end position="829"/>
    </location>
</feature>
<feature type="compositionally biased region" description="Polar residues" evidence="1">
    <location>
        <begin position="344"/>
        <end position="353"/>
    </location>
</feature>
<comment type="caution">
    <text evidence="2">The sequence shown here is derived from an EMBL/GenBank/DDBJ whole genome shotgun (WGS) entry which is preliminary data.</text>
</comment>
<feature type="region of interest" description="Disordered" evidence="1">
    <location>
        <begin position="999"/>
        <end position="1031"/>
    </location>
</feature>
<feature type="region of interest" description="Disordered" evidence="1">
    <location>
        <begin position="1258"/>
        <end position="1297"/>
    </location>
</feature>
<feature type="region of interest" description="Disordered" evidence="1">
    <location>
        <begin position="1449"/>
        <end position="1474"/>
    </location>
</feature>
<feature type="compositionally biased region" description="Low complexity" evidence="1">
    <location>
        <begin position="1085"/>
        <end position="1096"/>
    </location>
</feature>
<feature type="compositionally biased region" description="Basic and acidic residues" evidence="1">
    <location>
        <begin position="613"/>
        <end position="624"/>
    </location>
</feature>
<evidence type="ECO:0000256" key="1">
    <source>
        <dbReference type="SAM" id="MobiDB-lite"/>
    </source>
</evidence>
<reference evidence="2 3" key="1">
    <citation type="submission" date="2017-11" db="EMBL/GenBank/DDBJ databases">
        <title>De novo assembly and phasing of dikaryotic genomes from two isolates of Puccinia coronata f. sp. avenae, the causal agent of oat crown rust.</title>
        <authorList>
            <person name="Miller M.E."/>
            <person name="Zhang Y."/>
            <person name="Omidvar V."/>
            <person name="Sperschneider J."/>
            <person name="Schwessinger B."/>
            <person name="Raley C."/>
            <person name="Palmer J.M."/>
            <person name="Garnica D."/>
            <person name="Upadhyaya N."/>
            <person name="Rathjen J."/>
            <person name="Taylor J.M."/>
            <person name="Park R.F."/>
            <person name="Dodds P.N."/>
            <person name="Hirsch C.D."/>
            <person name="Kianian S.F."/>
            <person name="Figueroa M."/>
        </authorList>
    </citation>
    <scope>NUCLEOTIDE SEQUENCE [LARGE SCALE GENOMIC DNA]</scope>
    <source>
        <strain evidence="2">12SD80</strain>
    </source>
</reference>
<accession>A0A2N5V2E8</accession>
<evidence type="ECO:0000313" key="2">
    <source>
        <dbReference type="EMBL" id="PLW44185.1"/>
    </source>
</evidence>
<dbReference type="Proteomes" id="UP000235392">
    <property type="component" value="Unassembled WGS sequence"/>
</dbReference>
<feature type="region of interest" description="Disordered" evidence="1">
    <location>
        <begin position="370"/>
        <end position="405"/>
    </location>
</feature>
<organism evidence="2 3">
    <name type="scientific">Puccinia coronata f. sp. avenae</name>
    <dbReference type="NCBI Taxonomy" id="200324"/>
    <lineage>
        <taxon>Eukaryota</taxon>
        <taxon>Fungi</taxon>
        <taxon>Dikarya</taxon>
        <taxon>Basidiomycota</taxon>
        <taxon>Pucciniomycotina</taxon>
        <taxon>Pucciniomycetes</taxon>
        <taxon>Pucciniales</taxon>
        <taxon>Pucciniaceae</taxon>
        <taxon>Puccinia</taxon>
    </lineage>
</organism>
<feature type="region of interest" description="Disordered" evidence="1">
    <location>
        <begin position="1612"/>
        <end position="1651"/>
    </location>
</feature>
<evidence type="ECO:0000313" key="3">
    <source>
        <dbReference type="Proteomes" id="UP000235392"/>
    </source>
</evidence>
<protein>
    <submittedName>
        <fullName evidence="2">Uncharacterized protein</fullName>
    </submittedName>
</protein>
<feature type="compositionally biased region" description="Low complexity" evidence="1">
    <location>
        <begin position="783"/>
        <end position="809"/>
    </location>
</feature>
<feature type="region of interest" description="Disordered" evidence="1">
    <location>
        <begin position="595"/>
        <end position="711"/>
    </location>
</feature>
<feature type="region of interest" description="Disordered" evidence="1">
    <location>
        <begin position="1084"/>
        <end position="1181"/>
    </location>
</feature>
<dbReference type="EMBL" id="PGCI01000060">
    <property type="protein sequence ID" value="PLW44185.1"/>
    <property type="molecule type" value="Genomic_DNA"/>
</dbReference>
<gene>
    <name evidence="2" type="ORF">PCASD_09591</name>
</gene>
<proteinExistence type="predicted"/>
<feature type="region of interest" description="Disordered" evidence="1">
    <location>
        <begin position="1199"/>
        <end position="1223"/>
    </location>
</feature>